<dbReference type="SUPFAM" id="SSF53850">
    <property type="entry name" value="Periplasmic binding protein-like II"/>
    <property type="match status" value="1"/>
</dbReference>
<evidence type="ECO:0000256" key="6">
    <source>
        <dbReference type="ARBA" id="ARBA00023136"/>
    </source>
</evidence>
<name>A0A183A512_9TREM</name>
<evidence type="ECO:0000256" key="2">
    <source>
        <dbReference type="ARBA" id="ARBA00022448"/>
    </source>
</evidence>
<keyword evidence="9" id="KW-1071">Ligand-gated ion channel</keyword>
<dbReference type="OrthoDB" id="5984008at2759"/>
<dbReference type="Gene3D" id="3.40.190.10">
    <property type="entry name" value="Periplasmic binding protein-like II"/>
    <property type="match status" value="1"/>
</dbReference>
<evidence type="ECO:0000256" key="10">
    <source>
        <dbReference type="ARBA" id="ARBA00023303"/>
    </source>
</evidence>
<organism evidence="15">
    <name type="scientific">Echinostoma caproni</name>
    <dbReference type="NCBI Taxonomy" id="27848"/>
    <lineage>
        <taxon>Eukaryota</taxon>
        <taxon>Metazoa</taxon>
        <taxon>Spiralia</taxon>
        <taxon>Lophotrochozoa</taxon>
        <taxon>Platyhelminthes</taxon>
        <taxon>Trematoda</taxon>
        <taxon>Digenea</taxon>
        <taxon>Plagiorchiida</taxon>
        <taxon>Echinostomata</taxon>
        <taxon>Echinostomatoidea</taxon>
        <taxon>Echinostomatidae</taxon>
        <taxon>Echinostoma</taxon>
    </lineage>
</organism>
<reference evidence="15" key="1">
    <citation type="submission" date="2016-06" db="UniProtKB">
        <authorList>
            <consortium name="WormBaseParasite"/>
        </authorList>
    </citation>
    <scope>IDENTIFICATION</scope>
</reference>
<evidence type="ECO:0000256" key="5">
    <source>
        <dbReference type="ARBA" id="ARBA00023065"/>
    </source>
</evidence>
<dbReference type="Proteomes" id="UP000272942">
    <property type="component" value="Unassembled WGS sequence"/>
</dbReference>
<evidence type="ECO:0000313" key="13">
    <source>
        <dbReference type="EMBL" id="VDP65251.1"/>
    </source>
</evidence>
<feature type="domain" description="Ionotropic glutamate receptor C-terminal" evidence="12">
    <location>
        <begin position="5"/>
        <end position="179"/>
    </location>
</feature>
<evidence type="ECO:0000256" key="7">
    <source>
        <dbReference type="ARBA" id="ARBA00023170"/>
    </source>
</evidence>
<evidence type="ECO:0000256" key="11">
    <source>
        <dbReference type="SAM" id="Phobius"/>
    </source>
</evidence>
<keyword evidence="5" id="KW-0406">Ion transport</keyword>
<evidence type="ECO:0000256" key="4">
    <source>
        <dbReference type="ARBA" id="ARBA00022989"/>
    </source>
</evidence>
<evidence type="ECO:0000259" key="12">
    <source>
        <dbReference type="SMART" id="SM00079"/>
    </source>
</evidence>
<protein>
    <submittedName>
        <fullName evidence="15">PBPe domain-containing protein</fullName>
    </submittedName>
</protein>
<evidence type="ECO:0000313" key="15">
    <source>
        <dbReference type="WBParaSite" id="ECPE_0000204701-mRNA-1"/>
    </source>
</evidence>
<sequence>MSDLSFNCFCVRPLSMGCIHVAFILLIFSLFTHPPHSTPHTRSFKPHRTATHGNHLCPYAILLQQPWNVKPPFRFATIPSGATEENIKINFPEMNAYMRKFNRSSVEEGLKALRSGELDAFIYDANVLDYWASKDEGCKLRIVGNLYAMTGYGIGFTRGNKWLEKVNSRILDYQKNGTHGTLIIPNSLVHHCLGTKPYKMGRLQEVILLKTRDLQLKSSLKPFVKSISS</sequence>
<dbReference type="InterPro" id="IPR015683">
    <property type="entry name" value="Ionotropic_Glu_rcpt"/>
</dbReference>
<dbReference type="EMBL" id="UZAN01039388">
    <property type="protein sequence ID" value="VDP65251.1"/>
    <property type="molecule type" value="Genomic_DNA"/>
</dbReference>
<dbReference type="InterPro" id="IPR001320">
    <property type="entry name" value="Iontro_rcpt_C"/>
</dbReference>
<evidence type="ECO:0000256" key="1">
    <source>
        <dbReference type="ARBA" id="ARBA00004141"/>
    </source>
</evidence>
<dbReference type="GO" id="GO:0015276">
    <property type="term" value="F:ligand-gated monoatomic ion channel activity"/>
    <property type="evidence" value="ECO:0007669"/>
    <property type="project" value="InterPro"/>
</dbReference>
<dbReference type="SMART" id="SM00079">
    <property type="entry name" value="PBPe"/>
    <property type="match status" value="1"/>
</dbReference>
<evidence type="ECO:0000313" key="14">
    <source>
        <dbReference type="Proteomes" id="UP000272942"/>
    </source>
</evidence>
<feature type="transmembrane region" description="Helical" evidence="11">
    <location>
        <begin position="14"/>
        <end position="32"/>
    </location>
</feature>
<gene>
    <name evidence="13" type="ORF">ECPE_LOCUS2047</name>
</gene>
<evidence type="ECO:0000256" key="9">
    <source>
        <dbReference type="ARBA" id="ARBA00023286"/>
    </source>
</evidence>
<keyword evidence="3 11" id="KW-0812">Transmembrane</keyword>
<evidence type="ECO:0000256" key="3">
    <source>
        <dbReference type="ARBA" id="ARBA00022692"/>
    </source>
</evidence>
<keyword evidence="8" id="KW-0325">Glycoprotein</keyword>
<keyword evidence="10" id="KW-0407">Ion channel</keyword>
<dbReference type="PANTHER" id="PTHR18966">
    <property type="entry name" value="IONOTROPIC GLUTAMATE RECEPTOR"/>
    <property type="match status" value="1"/>
</dbReference>
<keyword evidence="7" id="KW-0675">Receptor</keyword>
<dbReference type="WBParaSite" id="ECPE_0000204701-mRNA-1">
    <property type="protein sequence ID" value="ECPE_0000204701-mRNA-1"/>
    <property type="gene ID" value="ECPE_0000204701"/>
</dbReference>
<comment type="subcellular location">
    <subcellularLocation>
        <location evidence="1">Membrane</location>
        <topology evidence="1">Multi-pass membrane protein</topology>
    </subcellularLocation>
</comment>
<proteinExistence type="predicted"/>
<keyword evidence="14" id="KW-1185">Reference proteome</keyword>
<keyword evidence="6 11" id="KW-0472">Membrane</keyword>
<dbReference type="AlphaFoldDB" id="A0A183A512"/>
<evidence type="ECO:0000256" key="8">
    <source>
        <dbReference type="ARBA" id="ARBA00023180"/>
    </source>
</evidence>
<keyword evidence="2" id="KW-0813">Transport</keyword>
<reference evidence="13 14" key="2">
    <citation type="submission" date="2018-11" db="EMBL/GenBank/DDBJ databases">
        <authorList>
            <consortium name="Pathogen Informatics"/>
        </authorList>
    </citation>
    <scope>NUCLEOTIDE SEQUENCE [LARGE SCALE GENOMIC DNA]</scope>
    <source>
        <strain evidence="13 14">Egypt</strain>
    </source>
</reference>
<accession>A0A183A512</accession>
<keyword evidence="4 11" id="KW-1133">Transmembrane helix</keyword>
<dbReference type="GO" id="GO:0016020">
    <property type="term" value="C:membrane"/>
    <property type="evidence" value="ECO:0007669"/>
    <property type="project" value="UniProtKB-SubCell"/>
</dbReference>